<feature type="compositionally biased region" description="Polar residues" evidence="1">
    <location>
        <begin position="92"/>
        <end position="109"/>
    </location>
</feature>
<feature type="compositionally biased region" description="Polar residues" evidence="1">
    <location>
        <begin position="32"/>
        <end position="43"/>
    </location>
</feature>
<evidence type="ECO:0000313" key="2">
    <source>
        <dbReference type="EMBL" id="MBW0462339.1"/>
    </source>
</evidence>
<dbReference type="EMBL" id="AVOT02000329">
    <property type="protein sequence ID" value="MBW0462339.1"/>
    <property type="molecule type" value="Genomic_DNA"/>
</dbReference>
<organism evidence="2 3">
    <name type="scientific">Austropuccinia psidii MF-1</name>
    <dbReference type="NCBI Taxonomy" id="1389203"/>
    <lineage>
        <taxon>Eukaryota</taxon>
        <taxon>Fungi</taxon>
        <taxon>Dikarya</taxon>
        <taxon>Basidiomycota</taxon>
        <taxon>Pucciniomycotina</taxon>
        <taxon>Pucciniomycetes</taxon>
        <taxon>Pucciniales</taxon>
        <taxon>Sphaerophragmiaceae</taxon>
        <taxon>Austropuccinia</taxon>
    </lineage>
</organism>
<feature type="region of interest" description="Disordered" evidence="1">
    <location>
        <begin position="89"/>
        <end position="109"/>
    </location>
</feature>
<sequence>MVRQIANSPPDPDAKGSDELDGEEAEVVNNPAGHQSSIFNSQPPAKRFQSHLIPSTLRAFQPTLSTIPTSLPPASPSSFHTRPAMIAAVETSPIQKSRASPRVTSQQLQ</sequence>
<feature type="region of interest" description="Disordered" evidence="1">
    <location>
        <begin position="1"/>
        <end position="48"/>
    </location>
</feature>
<accession>A0A9Q3GCH4</accession>
<gene>
    <name evidence="2" type="ORF">O181_002054</name>
</gene>
<dbReference type="AlphaFoldDB" id="A0A9Q3GCH4"/>
<evidence type="ECO:0000313" key="3">
    <source>
        <dbReference type="Proteomes" id="UP000765509"/>
    </source>
</evidence>
<reference evidence="2" key="1">
    <citation type="submission" date="2021-03" db="EMBL/GenBank/DDBJ databases">
        <title>Draft genome sequence of rust myrtle Austropuccinia psidii MF-1, a brazilian biotype.</title>
        <authorList>
            <person name="Quecine M.C."/>
            <person name="Pachon D.M.R."/>
            <person name="Bonatelli M.L."/>
            <person name="Correr F.H."/>
            <person name="Franceschini L.M."/>
            <person name="Leite T.F."/>
            <person name="Margarido G.R.A."/>
            <person name="Almeida C.A."/>
            <person name="Ferrarezi J.A."/>
            <person name="Labate C.A."/>
        </authorList>
    </citation>
    <scope>NUCLEOTIDE SEQUENCE</scope>
    <source>
        <strain evidence="2">MF-1</strain>
    </source>
</reference>
<evidence type="ECO:0000256" key="1">
    <source>
        <dbReference type="SAM" id="MobiDB-lite"/>
    </source>
</evidence>
<comment type="caution">
    <text evidence="2">The sequence shown here is derived from an EMBL/GenBank/DDBJ whole genome shotgun (WGS) entry which is preliminary data.</text>
</comment>
<keyword evidence="3" id="KW-1185">Reference proteome</keyword>
<proteinExistence type="predicted"/>
<dbReference type="Proteomes" id="UP000765509">
    <property type="component" value="Unassembled WGS sequence"/>
</dbReference>
<protein>
    <submittedName>
        <fullName evidence="2">Uncharacterized protein</fullName>
    </submittedName>
</protein>
<name>A0A9Q3GCH4_9BASI</name>